<accession>A0A979FUJ8</accession>
<dbReference type="GO" id="GO:0061630">
    <property type="term" value="F:ubiquitin protein ligase activity"/>
    <property type="evidence" value="ECO:0007669"/>
    <property type="project" value="TreeGrafter"/>
</dbReference>
<reference evidence="6" key="1">
    <citation type="submission" date="2025-08" db="UniProtKB">
        <authorList>
            <consortium name="RefSeq"/>
        </authorList>
    </citation>
    <scope>IDENTIFICATION</scope>
    <source>
        <tissue evidence="6">Whole organism</tissue>
    </source>
</reference>
<keyword evidence="1" id="KW-0863">Zinc-finger</keyword>
<dbReference type="OrthoDB" id="342730at2759"/>
<gene>
    <name evidence="6" type="primary">LOC125179044</name>
</gene>
<evidence type="ECO:0000256" key="1">
    <source>
        <dbReference type="PROSITE-ProRule" id="PRU00024"/>
    </source>
</evidence>
<feature type="non-terminal residue" evidence="6">
    <location>
        <position position="238"/>
    </location>
</feature>
<feature type="region of interest" description="Disordered" evidence="3">
    <location>
        <begin position="169"/>
        <end position="196"/>
    </location>
</feature>
<protein>
    <submittedName>
        <fullName evidence="6">Uncharacterized protein LOC125179044</fullName>
    </submittedName>
</protein>
<dbReference type="Pfam" id="PF00643">
    <property type="entry name" value="zf-B_box"/>
    <property type="match status" value="1"/>
</dbReference>
<evidence type="ECO:0000313" key="6">
    <source>
        <dbReference type="RefSeq" id="XP_047740096.1"/>
    </source>
</evidence>
<evidence type="ECO:0000313" key="5">
    <source>
        <dbReference type="Proteomes" id="UP000694843"/>
    </source>
</evidence>
<dbReference type="PANTHER" id="PTHR25462">
    <property type="entry name" value="BONUS, ISOFORM C-RELATED"/>
    <property type="match status" value="1"/>
</dbReference>
<dbReference type="Gene3D" id="3.30.160.60">
    <property type="entry name" value="Classic Zinc Finger"/>
    <property type="match status" value="1"/>
</dbReference>
<feature type="domain" description="B box-type" evidence="4">
    <location>
        <begin position="1"/>
        <end position="44"/>
    </location>
</feature>
<evidence type="ECO:0000259" key="4">
    <source>
        <dbReference type="PROSITE" id="PS50119"/>
    </source>
</evidence>
<proteinExistence type="predicted"/>
<dbReference type="GO" id="GO:0008270">
    <property type="term" value="F:zinc ion binding"/>
    <property type="evidence" value="ECO:0007669"/>
    <property type="project" value="UniProtKB-KW"/>
</dbReference>
<dbReference type="KEGG" id="hazt:125179044"/>
<evidence type="ECO:0000256" key="2">
    <source>
        <dbReference type="SAM" id="Coils"/>
    </source>
</evidence>
<feature type="non-terminal residue" evidence="6">
    <location>
        <position position="1"/>
    </location>
</feature>
<keyword evidence="2" id="KW-0175">Coiled coil</keyword>
<dbReference type="GeneID" id="125179044"/>
<name>A0A979FUJ8_HYAAZ</name>
<keyword evidence="1" id="KW-0479">Metal-binding</keyword>
<organism evidence="5 6">
    <name type="scientific">Hyalella azteca</name>
    <name type="common">Amphipod</name>
    <dbReference type="NCBI Taxonomy" id="294128"/>
    <lineage>
        <taxon>Eukaryota</taxon>
        <taxon>Metazoa</taxon>
        <taxon>Ecdysozoa</taxon>
        <taxon>Arthropoda</taxon>
        <taxon>Crustacea</taxon>
        <taxon>Multicrustacea</taxon>
        <taxon>Malacostraca</taxon>
        <taxon>Eumalacostraca</taxon>
        <taxon>Peracarida</taxon>
        <taxon>Amphipoda</taxon>
        <taxon>Senticaudata</taxon>
        <taxon>Talitrida</taxon>
        <taxon>Talitroidea</taxon>
        <taxon>Hyalellidae</taxon>
        <taxon>Hyalella</taxon>
    </lineage>
</organism>
<dbReference type="InterPro" id="IPR047153">
    <property type="entry name" value="TRIM45/56/19-like"/>
</dbReference>
<keyword evidence="5" id="KW-1185">Reference proteome</keyword>
<sequence length="238" mass="26605">AGKDTCAVHSARKNFWCQTCKMAVCRDCTVVGHRQALGHKVLDHDEAVTCLRGEVRQAALDTRNLRQETRKLRHDQRVYLNRQLDACRAFEKQLKAQLKALSSDKKEEVRDKLERAETDASTCTSLTTLIETARRAGEVRLAAARDFAMAKKAMTDNLLAVTQLNRSSDELDMQDGPGTTHHPPGSPNLERKGKLTSRGFRQSWHVSRPAISFDGGDMAAKIRPLPKVYIDLAIEGIQ</sequence>
<dbReference type="SUPFAM" id="SSF57845">
    <property type="entry name" value="B-box zinc-binding domain"/>
    <property type="match status" value="1"/>
</dbReference>
<dbReference type="AlphaFoldDB" id="A0A979FUJ8"/>
<dbReference type="PROSITE" id="PS50119">
    <property type="entry name" value="ZF_BBOX"/>
    <property type="match status" value="1"/>
</dbReference>
<evidence type="ECO:0000256" key="3">
    <source>
        <dbReference type="SAM" id="MobiDB-lite"/>
    </source>
</evidence>
<dbReference type="RefSeq" id="XP_047740096.1">
    <property type="nucleotide sequence ID" value="XM_047884140.1"/>
</dbReference>
<keyword evidence="1" id="KW-0862">Zinc</keyword>
<dbReference type="Proteomes" id="UP000694843">
    <property type="component" value="Unplaced"/>
</dbReference>
<feature type="coiled-coil region" evidence="2">
    <location>
        <begin position="91"/>
        <end position="119"/>
    </location>
</feature>
<dbReference type="InterPro" id="IPR000315">
    <property type="entry name" value="Znf_B-box"/>
</dbReference>
<dbReference type="PANTHER" id="PTHR25462:SF296">
    <property type="entry name" value="MEIOTIC P26, ISOFORM F"/>
    <property type="match status" value="1"/>
</dbReference>